<reference evidence="3 4" key="1">
    <citation type="journal article" date="2013" name="Int. J. Syst. Evol. Microbiol.">
        <title>Description of Streptomonospora sediminis sp. nov. and Streptomonospora nanhaiensis sp. nov., and reclassification of Nocardiopsis arabia Hozzein &amp; Goodfellow 2008 as Streptomonospora arabica comb. nov. and emended description of the genus Streptomonospora.</title>
        <authorList>
            <person name="Zhang D.F."/>
            <person name="Pan H.Q."/>
            <person name="He J."/>
            <person name="Zhang X.M."/>
            <person name="Zhang Y.G."/>
            <person name="Klenk H.P."/>
            <person name="Hu J.C."/>
            <person name="Li W.J."/>
        </authorList>
    </citation>
    <scope>NUCLEOTIDE SEQUENCE [LARGE SCALE GENOMIC DNA]</scope>
    <source>
        <strain evidence="3 4">12A09</strain>
    </source>
</reference>
<feature type="region of interest" description="Disordered" evidence="1">
    <location>
        <begin position="24"/>
        <end position="50"/>
    </location>
</feature>
<sequence>MKRMPYRSALSLIAVLLASAPGCGGSGEPEPTPSPTPIVPTAAPTSPEPSNSVDYCLGGGGVPNPAAPPYAGPGPHLVLVGVELLPSSGSDLGSGSFDIYTVPHEWRAYDEETQEDEPLPGQLVVCLTGVHQREFTSMGTGEWDFGESPVYPATHSFRVYEARTGEAVATFVIDSDLDAYSSCPSALRIPIDSGTPGMAQGVKSETFAAELEPYVMADLG</sequence>
<keyword evidence="4" id="KW-1185">Reference proteome</keyword>
<evidence type="ECO:0000256" key="1">
    <source>
        <dbReference type="SAM" id="MobiDB-lite"/>
    </source>
</evidence>
<accession>A0ABY6YFP2</accession>
<evidence type="ECO:0000313" key="3">
    <source>
        <dbReference type="EMBL" id="WAE71055.1"/>
    </source>
</evidence>
<evidence type="ECO:0000313" key="4">
    <source>
        <dbReference type="Proteomes" id="UP001156498"/>
    </source>
</evidence>
<feature type="chain" id="PRO_5045426158" description="Lipoprotein" evidence="2">
    <location>
        <begin position="25"/>
        <end position="220"/>
    </location>
</feature>
<protein>
    <recommendedName>
        <fullName evidence="5">Lipoprotein</fullName>
    </recommendedName>
</protein>
<keyword evidence="2" id="KW-0732">Signal</keyword>
<evidence type="ECO:0000256" key="2">
    <source>
        <dbReference type="SAM" id="SignalP"/>
    </source>
</evidence>
<feature type="signal peptide" evidence="2">
    <location>
        <begin position="1"/>
        <end position="24"/>
    </location>
</feature>
<evidence type="ECO:0008006" key="5">
    <source>
        <dbReference type="Google" id="ProtNLM"/>
    </source>
</evidence>
<dbReference type="RefSeq" id="WP_267944858.1">
    <property type="nucleotide sequence ID" value="NZ_CP113264.1"/>
</dbReference>
<dbReference type="Proteomes" id="UP001156498">
    <property type="component" value="Chromosome"/>
</dbReference>
<name>A0ABY6YFP2_9ACTN</name>
<gene>
    <name evidence="3" type="ORF">OUQ99_17625</name>
</gene>
<organism evidence="3 4">
    <name type="scientific">Streptomonospora nanhaiensis</name>
    <dbReference type="NCBI Taxonomy" id="1323731"/>
    <lineage>
        <taxon>Bacteria</taxon>
        <taxon>Bacillati</taxon>
        <taxon>Actinomycetota</taxon>
        <taxon>Actinomycetes</taxon>
        <taxon>Streptosporangiales</taxon>
        <taxon>Nocardiopsidaceae</taxon>
        <taxon>Streptomonospora</taxon>
    </lineage>
</organism>
<proteinExistence type="predicted"/>
<dbReference type="EMBL" id="CP113264">
    <property type="protein sequence ID" value="WAE71055.1"/>
    <property type="molecule type" value="Genomic_DNA"/>
</dbReference>